<reference evidence="2 3" key="1">
    <citation type="submission" date="2019-08" db="EMBL/GenBank/DDBJ databases">
        <title>In-depth cultivation of the pig gut microbiome towards novel bacterial diversity and tailored functional studies.</title>
        <authorList>
            <person name="Wylensek D."/>
            <person name="Hitch T.C.A."/>
            <person name="Clavel T."/>
        </authorList>
    </citation>
    <scope>NUCLEOTIDE SEQUENCE [LARGE SCALE GENOMIC DNA]</scope>
    <source>
        <strain evidence="2 3">Med78-601-WT-4W-RMD-3</strain>
    </source>
</reference>
<evidence type="ECO:0000313" key="4">
    <source>
        <dbReference type="Proteomes" id="UP001108123"/>
    </source>
</evidence>
<dbReference type="AlphaFoldDB" id="A0A844FHW5"/>
<dbReference type="Proteomes" id="UP000462760">
    <property type="component" value="Unassembled WGS sequence"/>
</dbReference>
<protein>
    <submittedName>
        <fullName evidence="2">YkuS family protein</fullName>
    </submittedName>
</protein>
<dbReference type="Pfam" id="PF03698">
    <property type="entry name" value="UPF0180"/>
    <property type="match status" value="1"/>
</dbReference>
<dbReference type="EMBL" id="JAKNID010000007">
    <property type="protein sequence ID" value="MCG4564463.1"/>
    <property type="molecule type" value="Genomic_DNA"/>
</dbReference>
<sequence length="90" mass="10268">MNKKVVVENNLTPFIDFLKDSGYDVYTLHQNKNLDKINSNEYSAVIVSGIDVLSTNGTTYENPQIPVIEAKGRTPEEIYELLESRYNNIK</sequence>
<reference evidence="1" key="2">
    <citation type="submission" date="2022-01" db="EMBL/GenBank/DDBJ databases">
        <title>Collection of gut derived symbiotic bacterial strains cultured from healthy donors.</title>
        <authorList>
            <person name="Lin H."/>
            <person name="Kohout C."/>
            <person name="Waligurski E."/>
            <person name="Pamer E.G."/>
        </authorList>
    </citation>
    <scope>NUCLEOTIDE SEQUENCE</scope>
    <source>
        <strain evidence="1">MSK.14.39</strain>
    </source>
</reference>
<dbReference type="RefSeq" id="WP_154484353.1">
    <property type="nucleotide sequence ID" value="NZ_JAHLOA010000001.1"/>
</dbReference>
<comment type="caution">
    <text evidence="2">The sequence shown here is derived from an EMBL/GenBank/DDBJ whole genome shotgun (WGS) entry which is preliminary data.</text>
</comment>
<dbReference type="OrthoDB" id="1708042at2"/>
<name>A0A844FHW5_9FIRM</name>
<gene>
    <name evidence="2" type="ORF">FYJ27_08035</name>
    <name evidence="1" type="ORF">L0P62_03275</name>
</gene>
<proteinExistence type="predicted"/>
<evidence type="ECO:0000313" key="1">
    <source>
        <dbReference type="EMBL" id="MCG4564463.1"/>
    </source>
</evidence>
<dbReference type="EMBL" id="VULR01000010">
    <property type="protein sequence ID" value="MSS43673.1"/>
    <property type="molecule type" value="Genomic_DNA"/>
</dbReference>
<evidence type="ECO:0000313" key="3">
    <source>
        <dbReference type="Proteomes" id="UP000462760"/>
    </source>
</evidence>
<keyword evidence="4" id="KW-1185">Reference proteome</keyword>
<organism evidence="2 3">
    <name type="scientific">Anaerosalibacter bizertensis</name>
    <dbReference type="NCBI Taxonomy" id="932217"/>
    <lineage>
        <taxon>Bacteria</taxon>
        <taxon>Bacillati</taxon>
        <taxon>Bacillota</taxon>
        <taxon>Tissierellia</taxon>
        <taxon>Tissierellales</taxon>
        <taxon>Sporanaerobacteraceae</taxon>
        <taxon>Anaerosalibacter</taxon>
    </lineage>
</organism>
<accession>A0A844FHW5</accession>
<dbReference type="Proteomes" id="UP001108123">
    <property type="component" value="Unassembled WGS sequence"/>
</dbReference>
<dbReference type="InterPro" id="IPR005370">
    <property type="entry name" value="UPF0180"/>
</dbReference>
<evidence type="ECO:0000313" key="2">
    <source>
        <dbReference type="EMBL" id="MSS43673.1"/>
    </source>
</evidence>